<gene>
    <name evidence="1" type="ORF">EYF80_046527</name>
</gene>
<evidence type="ECO:0000313" key="1">
    <source>
        <dbReference type="EMBL" id="TNN43277.1"/>
    </source>
</evidence>
<reference evidence="1 2" key="1">
    <citation type="submission" date="2019-03" db="EMBL/GenBank/DDBJ databases">
        <title>First draft genome of Liparis tanakae, snailfish: a comprehensive survey of snailfish specific genes.</title>
        <authorList>
            <person name="Kim W."/>
            <person name="Song I."/>
            <person name="Jeong J.-H."/>
            <person name="Kim D."/>
            <person name="Kim S."/>
            <person name="Ryu S."/>
            <person name="Song J.Y."/>
            <person name="Lee S.K."/>
        </authorList>
    </citation>
    <scope>NUCLEOTIDE SEQUENCE [LARGE SCALE GENOMIC DNA]</scope>
    <source>
        <tissue evidence="1">Muscle</tissue>
    </source>
</reference>
<dbReference type="AlphaFoldDB" id="A0A4Z2FPW9"/>
<dbReference type="Proteomes" id="UP000314294">
    <property type="component" value="Unassembled WGS sequence"/>
</dbReference>
<accession>A0A4Z2FPW9</accession>
<sequence length="59" mass="6488">MLLWGNDPLPPPIPRKTQIGAALLQQKWGRYSNSGLDLQYGDVATRASPVALWTSVLKP</sequence>
<keyword evidence="2" id="KW-1185">Reference proteome</keyword>
<dbReference type="EMBL" id="SRLO01000978">
    <property type="protein sequence ID" value="TNN43277.1"/>
    <property type="molecule type" value="Genomic_DNA"/>
</dbReference>
<evidence type="ECO:0000313" key="2">
    <source>
        <dbReference type="Proteomes" id="UP000314294"/>
    </source>
</evidence>
<comment type="caution">
    <text evidence="1">The sequence shown here is derived from an EMBL/GenBank/DDBJ whole genome shotgun (WGS) entry which is preliminary data.</text>
</comment>
<proteinExistence type="predicted"/>
<protein>
    <submittedName>
        <fullName evidence="1">Uncharacterized protein</fullName>
    </submittedName>
</protein>
<name>A0A4Z2FPW9_9TELE</name>
<organism evidence="1 2">
    <name type="scientific">Liparis tanakae</name>
    <name type="common">Tanaka's snailfish</name>
    <dbReference type="NCBI Taxonomy" id="230148"/>
    <lineage>
        <taxon>Eukaryota</taxon>
        <taxon>Metazoa</taxon>
        <taxon>Chordata</taxon>
        <taxon>Craniata</taxon>
        <taxon>Vertebrata</taxon>
        <taxon>Euteleostomi</taxon>
        <taxon>Actinopterygii</taxon>
        <taxon>Neopterygii</taxon>
        <taxon>Teleostei</taxon>
        <taxon>Neoteleostei</taxon>
        <taxon>Acanthomorphata</taxon>
        <taxon>Eupercaria</taxon>
        <taxon>Perciformes</taxon>
        <taxon>Cottioidei</taxon>
        <taxon>Cottales</taxon>
        <taxon>Liparidae</taxon>
        <taxon>Liparis</taxon>
    </lineage>
</organism>